<dbReference type="CDD" id="cd04301">
    <property type="entry name" value="NAT_SF"/>
    <property type="match status" value="1"/>
</dbReference>
<dbReference type="Proteomes" id="UP001157186">
    <property type="component" value="Unassembled WGS sequence"/>
</dbReference>
<dbReference type="PANTHER" id="PTHR43138">
    <property type="entry name" value="ACETYLTRANSFERASE, GNAT FAMILY"/>
    <property type="match status" value="1"/>
</dbReference>
<organism evidence="2 3">
    <name type="scientific">Thalassotalea insulae</name>
    <dbReference type="NCBI Taxonomy" id="2056778"/>
    <lineage>
        <taxon>Bacteria</taxon>
        <taxon>Pseudomonadati</taxon>
        <taxon>Pseudomonadota</taxon>
        <taxon>Gammaproteobacteria</taxon>
        <taxon>Alteromonadales</taxon>
        <taxon>Colwelliaceae</taxon>
        <taxon>Thalassotalea</taxon>
    </lineage>
</organism>
<dbReference type="PROSITE" id="PS51186">
    <property type="entry name" value="GNAT"/>
    <property type="match status" value="1"/>
</dbReference>
<proteinExistence type="predicted"/>
<dbReference type="RefSeq" id="WP_284245747.1">
    <property type="nucleotide sequence ID" value="NZ_BSST01000001.1"/>
</dbReference>
<evidence type="ECO:0000313" key="3">
    <source>
        <dbReference type="Proteomes" id="UP001157186"/>
    </source>
</evidence>
<dbReference type="InterPro" id="IPR052742">
    <property type="entry name" value="Mito_N-acetyltransferase"/>
</dbReference>
<evidence type="ECO:0000313" key="2">
    <source>
        <dbReference type="EMBL" id="GLX79813.1"/>
    </source>
</evidence>
<keyword evidence="3" id="KW-1185">Reference proteome</keyword>
<comment type="caution">
    <text evidence="2">The sequence shown here is derived from an EMBL/GenBank/DDBJ whole genome shotgun (WGS) entry which is preliminary data.</text>
</comment>
<dbReference type="SUPFAM" id="SSF55729">
    <property type="entry name" value="Acyl-CoA N-acyltransferases (Nat)"/>
    <property type="match status" value="1"/>
</dbReference>
<sequence length="163" mass="18517">MIRAMTRADFENFWPSFQAVIKAQETYAFDPDMDIEQAYQIWCLTPLKSFAYIDNGQVLGCYYLKANAMGPSDHICNCGYMVSEAARGKGIARTLCQHSQQIAIELSFEAMQFNSVISSNEVAIKLWQKLGFQIIGTIPLAYRHPKLGYIDSYIMHKQLVVNT</sequence>
<dbReference type="InterPro" id="IPR000182">
    <property type="entry name" value="GNAT_dom"/>
</dbReference>
<protein>
    <submittedName>
        <fullName evidence="2">N-acetyltransferase</fullName>
    </submittedName>
</protein>
<accession>A0ABQ6GV72</accession>
<dbReference type="Gene3D" id="3.40.630.30">
    <property type="match status" value="1"/>
</dbReference>
<dbReference type="Pfam" id="PF00583">
    <property type="entry name" value="Acetyltransf_1"/>
    <property type="match status" value="1"/>
</dbReference>
<dbReference type="PANTHER" id="PTHR43138:SF1">
    <property type="entry name" value="N-ACETYLTRANSFERASE ACA1"/>
    <property type="match status" value="1"/>
</dbReference>
<name>A0ABQ6GV72_9GAMM</name>
<gene>
    <name evidence="2" type="ORF">tinsulaeT_31530</name>
</gene>
<reference evidence="2 3" key="1">
    <citation type="submission" date="2023-03" db="EMBL/GenBank/DDBJ databases">
        <title>Draft genome sequence of Thalassotalea insulae KCTC 62186T.</title>
        <authorList>
            <person name="Sawabe T."/>
        </authorList>
    </citation>
    <scope>NUCLEOTIDE SEQUENCE [LARGE SCALE GENOMIC DNA]</scope>
    <source>
        <strain evidence="2 3">KCTC 62186</strain>
    </source>
</reference>
<evidence type="ECO:0000259" key="1">
    <source>
        <dbReference type="PROSITE" id="PS51186"/>
    </source>
</evidence>
<dbReference type="EMBL" id="BSST01000001">
    <property type="protein sequence ID" value="GLX79813.1"/>
    <property type="molecule type" value="Genomic_DNA"/>
</dbReference>
<feature type="domain" description="N-acetyltransferase" evidence="1">
    <location>
        <begin position="1"/>
        <end position="160"/>
    </location>
</feature>
<dbReference type="InterPro" id="IPR016181">
    <property type="entry name" value="Acyl_CoA_acyltransferase"/>
</dbReference>